<evidence type="ECO:0000313" key="6">
    <source>
        <dbReference type="Proteomes" id="UP000625735"/>
    </source>
</evidence>
<dbReference type="SUPFAM" id="SSF102522">
    <property type="entry name" value="Bacterial fluorinating enzyme, N-terminal domain"/>
    <property type="match status" value="1"/>
</dbReference>
<evidence type="ECO:0000256" key="1">
    <source>
        <dbReference type="ARBA" id="ARBA00022691"/>
    </source>
</evidence>
<reference evidence="5" key="2">
    <citation type="submission" date="2020-09" db="EMBL/GenBank/DDBJ databases">
        <authorList>
            <person name="Sun Q."/>
            <person name="Zhou Y."/>
        </authorList>
    </citation>
    <scope>NUCLEOTIDE SEQUENCE</scope>
    <source>
        <strain evidence="5">CGMCC 1.12506</strain>
    </source>
</reference>
<dbReference type="SUPFAM" id="SSF101852">
    <property type="entry name" value="Bacterial fluorinating enzyme, C-terminal domain"/>
    <property type="match status" value="1"/>
</dbReference>
<dbReference type="InterPro" id="IPR023227">
    <property type="entry name" value="SAM_OH_AdoTrfase_C_sf"/>
</dbReference>
<keyword evidence="6" id="KW-1185">Reference proteome</keyword>
<dbReference type="Gene3D" id="3.40.50.10790">
    <property type="entry name" value="S-adenosyl-l-methionine hydroxide adenosyltransferase, N-terminal"/>
    <property type="match status" value="1"/>
</dbReference>
<dbReference type="InterPro" id="IPR046469">
    <property type="entry name" value="SAM_HAT_N"/>
</dbReference>
<sequence>MMSIITLTTDYGLKDHFVGALKGKILTEAPDATIVDISHNIDPFNTAETSYIISAAYSSFPKGTVHLIGVDAERNLENEHIAMLWNDHYFICADNGILSILTQKILPQQVVAINIHDRLTVDATDMDVFKTVACHLAKGGLLNVIGREIKTLKPITDLQPIVSKTGDSIKGNVIYIDHFGNVVVNITKKLFIETGKGRPYEIAIKPKALKTILPNYSAIAQSGKFPVKNYEGQNLALFNEAGYLEIAIFRSNPATVGSATSLLGLNYRDTITINFLPAD</sequence>
<dbReference type="Gene3D" id="2.40.30.90">
    <property type="entry name" value="Bacterial fluorinating enzyme like"/>
    <property type="match status" value="1"/>
</dbReference>
<dbReference type="InterPro" id="IPR023228">
    <property type="entry name" value="SAM_OH_AdoTrfase_N_sf"/>
</dbReference>
<organism evidence="5 6">
    <name type="scientific">Flavobacterium orientale</name>
    <dbReference type="NCBI Taxonomy" id="1756020"/>
    <lineage>
        <taxon>Bacteria</taxon>
        <taxon>Pseudomonadati</taxon>
        <taxon>Bacteroidota</taxon>
        <taxon>Flavobacteriia</taxon>
        <taxon>Flavobacteriales</taxon>
        <taxon>Flavobacteriaceae</taxon>
        <taxon>Flavobacterium</taxon>
    </lineage>
</organism>
<dbReference type="EMBL" id="BMFG01000005">
    <property type="protein sequence ID" value="GGD26247.1"/>
    <property type="molecule type" value="Genomic_DNA"/>
</dbReference>
<accession>A0A916Y2C1</accession>
<evidence type="ECO:0000259" key="3">
    <source>
        <dbReference type="Pfam" id="PF01887"/>
    </source>
</evidence>
<comment type="caution">
    <text evidence="5">The sequence shown here is derived from an EMBL/GenBank/DDBJ whole genome shotgun (WGS) entry which is preliminary data.</text>
</comment>
<dbReference type="Proteomes" id="UP000625735">
    <property type="component" value="Unassembled WGS sequence"/>
</dbReference>
<keyword evidence="1" id="KW-0949">S-adenosyl-L-methionine</keyword>
<dbReference type="PANTHER" id="PTHR35092:SF1">
    <property type="entry name" value="CHLORINASE MJ1651"/>
    <property type="match status" value="1"/>
</dbReference>
<protein>
    <recommendedName>
        <fullName evidence="7">SAM-dependent chlorinase/fluorinase</fullName>
    </recommendedName>
</protein>
<evidence type="ECO:0008006" key="7">
    <source>
        <dbReference type="Google" id="ProtNLM"/>
    </source>
</evidence>
<gene>
    <name evidence="5" type="primary">fjo14</name>
    <name evidence="5" type="ORF">GCM10011343_15540</name>
</gene>
<dbReference type="PANTHER" id="PTHR35092">
    <property type="entry name" value="CHLORINASE MJ1651"/>
    <property type="match status" value="1"/>
</dbReference>
<evidence type="ECO:0000256" key="2">
    <source>
        <dbReference type="ARBA" id="ARBA00024035"/>
    </source>
</evidence>
<feature type="domain" description="S-adenosyl-l-methionine hydroxide adenosyltransferase C-terminal" evidence="4">
    <location>
        <begin position="171"/>
        <end position="272"/>
    </location>
</feature>
<evidence type="ECO:0000259" key="4">
    <source>
        <dbReference type="Pfam" id="PF20257"/>
    </source>
</evidence>
<dbReference type="AlphaFoldDB" id="A0A916Y2C1"/>
<name>A0A916Y2C1_9FLAO</name>
<dbReference type="PIRSF" id="PIRSF006779">
    <property type="entry name" value="UCP006779"/>
    <property type="match status" value="1"/>
</dbReference>
<dbReference type="InterPro" id="IPR046470">
    <property type="entry name" value="SAM_HAT_C"/>
</dbReference>
<dbReference type="InterPro" id="IPR002747">
    <property type="entry name" value="SAM_OH_AdoTrfase"/>
</dbReference>
<dbReference type="Pfam" id="PF20257">
    <property type="entry name" value="SAM_HAT_C"/>
    <property type="match status" value="1"/>
</dbReference>
<comment type="similarity">
    <text evidence="2">Belongs to the SAM hydrolase / SAM-dependent halogenase family.</text>
</comment>
<evidence type="ECO:0000313" key="5">
    <source>
        <dbReference type="EMBL" id="GGD26247.1"/>
    </source>
</evidence>
<feature type="domain" description="S-adenosyl-l-methionine hydroxide adenosyltransferase N-terminal" evidence="3">
    <location>
        <begin position="5"/>
        <end position="146"/>
    </location>
</feature>
<dbReference type="Pfam" id="PF01887">
    <property type="entry name" value="SAM_HAT_N"/>
    <property type="match status" value="1"/>
</dbReference>
<reference evidence="5" key="1">
    <citation type="journal article" date="2014" name="Int. J. Syst. Evol. Microbiol.">
        <title>Complete genome sequence of Corynebacterium casei LMG S-19264T (=DSM 44701T), isolated from a smear-ripened cheese.</title>
        <authorList>
            <consortium name="US DOE Joint Genome Institute (JGI-PGF)"/>
            <person name="Walter F."/>
            <person name="Albersmeier A."/>
            <person name="Kalinowski J."/>
            <person name="Ruckert C."/>
        </authorList>
    </citation>
    <scope>NUCLEOTIDE SEQUENCE</scope>
    <source>
        <strain evidence="5">CGMCC 1.12506</strain>
    </source>
</reference>
<proteinExistence type="inferred from homology"/>